<sequence>MSNMWFVSSRPIPPRALPRCNLERLLLPQSLWPPHTTVATPTTCAPPNKVTKLVPESAIYAKLLELETHIDSVLVRKKIDVQEHLRNPRCIRRTLRIYVYNTFPKQVKVEPGKIDVDELSWVLRV</sequence>
<dbReference type="Proteomes" id="UP000501690">
    <property type="component" value="Linkage Group LG2"/>
</dbReference>
<name>A0A4D6L0U4_VIGUN</name>
<dbReference type="AlphaFoldDB" id="A0A4D6L0U4"/>
<dbReference type="EMBL" id="CP039346">
    <property type="protein sequence ID" value="QCD82151.1"/>
    <property type="molecule type" value="Genomic_DNA"/>
</dbReference>
<organism evidence="1 2">
    <name type="scientific">Vigna unguiculata</name>
    <name type="common">Cowpea</name>
    <dbReference type="NCBI Taxonomy" id="3917"/>
    <lineage>
        <taxon>Eukaryota</taxon>
        <taxon>Viridiplantae</taxon>
        <taxon>Streptophyta</taxon>
        <taxon>Embryophyta</taxon>
        <taxon>Tracheophyta</taxon>
        <taxon>Spermatophyta</taxon>
        <taxon>Magnoliopsida</taxon>
        <taxon>eudicotyledons</taxon>
        <taxon>Gunneridae</taxon>
        <taxon>Pentapetalae</taxon>
        <taxon>rosids</taxon>
        <taxon>fabids</taxon>
        <taxon>Fabales</taxon>
        <taxon>Fabaceae</taxon>
        <taxon>Papilionoideae</taxon>
        <taxon>50 kb inversion clade</taxon>
        <taxon>NPAAA clade</taxon>
        <taxon>indigoferoid/millettioid clade</taxon>
        <taxon>Phaseoleae</taxon>
        <taxon>Vigna</taxon>
    </lineage>
</organism>
<proteinExistence type="predicted"/>
<gene>
    <name evidence="1" type="ORF">DEO72_LG2g2485</name>
</gene>
<protein>
    <submittedName>
        <fullName evidence="1">SWI/SNF-related matrix-associated actin-dependent regulator of chromatin subfamily D</fullName>
    </submittedName>
</protein>
<evidence type="ECO:0000313" key="2">
    <source>
        <dbReference type="Proteomes" id="UP000501690"/>
    </source>
</evidence>
<reference evidence="1 2" key="1">
    <citation type="submission" date="2019-04" db="EMBL/GenBank/DDBJ databases">
        <title>An improved genome assembly and genetic linkage map for asparagus bean, Vigna unguiculata ssp. sesquipedialis.</title>
        <authorList>
            <person name="Xia Q."/>
            <person name="Zhang R."/>
            <person name="Dong Y."/>
        </authorList>
    </citation>
    <scope>NUCLEOTIDE SEQUENCE [LARGE SCALE GENOMIC DNA]</scope>
    <source>
        <tissue evidence="1">Leaf</tissue>
    </source>
</reference>
<keyword evidence="2" id="KW-1185">Reference proteome</keyword>
<accession>A0A4D6L0U4</accession>
<evidence type="ECO:0000313" key="1">
    <source>
        <dbReference type="EMBL" id="QCD82151.1"/>
    </source>
</evidence>